<keyword evidence="8" id="KW-0472">Membrane</keyword>
<feature type="domain" description="Protein kinase" evidence="9">
    <location>
        <begin position="12"/>
        <end position="280"/>
    </location>
</feature>
<gene>
    <name evidence="10" type="ORF">O6P37_27575</name>
</gene>
<dbReference type="EC" id="2.7.11.1" evidence="1"/>
<comment type="caution">
    <text evidence="10">The sequence shown here is derived from an EMBL/GenBank/DDBJ whole genome shotgun (WGS) entry which is preliminary data.</text>
</comment>
<keyword evidence="4" id="KW-0547">Nucleotide-binding</keyword>
<feature type="region of interest" description="Disordered" evidence="7">
    <location>
        <begin position="467"/>
        <end position="498"/>
    </location>
</feature>
<evidence type="ECO:0000256" key="3">
    <source>
        <dbReference type="ARBA" id="ARBA00022679"/>
    </source>
</evidence>
<dbReference type="Proteomes" id="UP001142153">
    <property type="component" value="Unassembled WGS sequence"/>
</dbReference>
<dbReference type="PANTHER" id="PTHR43289:SF6">
    <property type="entry name" value="SERINE_THREONINE-PROTEIN KINASE NEKL-3"/>
    <property type="match status" value="1"/>
</dbReference>
<keyword evidence="8" id="KW-0812">Transmembrane</keyword>
<proteinExistence type="predicted"/>
<dbReference type="PROSITE" id="PS00108">
    <property type="entry name" value="PROTEIN_KINASE_ST"/>
    <property type="match status" value="1"/>
</dbReference>
<evidence type="ECO:0000256" key="7">
    <source>
        <dbReference type="SAM" id="MobiDB-lite"/>
    </source>
</evidence>
<reference evidence="10" key="1">
    <citation type="submission" date="2022-12" db="EMBL/GenBank/DDBJ databases">
        <authorList>
            <person name="Deng Y."/>
            <person name="Zhang Y.-Q."/>
        </authorList>
    </citation>
    <scope>NUCLEOTIDE SEQUENCE</scope>
    <source>
        <strain evidence="10">CPCC 205372</strain>
    </source>
</reference>
<keyword evidence="11" id="KW-1185">Reference proteome</keyword>
<dbReference type="EMBL" id="JAPZPY010000019">
    <property type="protein sequence ID" value="MCZ8382637.1"/>
    <property type="molecule type" value="Genomic_DNA"/>
</dbReference>
<dbReference type="Gene3D" id="3.30.200.20">
    <property type="entry name" value="Phosphorylase Kinase, domain 1"/>
    <property type="match status" value="1"/>
</dbReference>
<keyword evidence="6" id="KW-0067">ATP-binding</keyword>
<keyword evidence="5 10" id="KW-0418">Kinase</keyword>
<feature type="compositionally biased region" description="Pro residues" evidence="7">
    <location>
        <begin position="481"/>
        <end position="493"/>
    </location>
</feature>
<dbReference type="SUPFAM" id="SSF56112">
    <property type="entry name" value="Protein kinase-like (PK-like)"/>
    <property type="match status" value="1"/>
</dbReference>
<protein>
    <recommendedName>
        <fullName evidence="1">non-specific serine/threonine protein kinase</fullName>
        <ecNumber evidence="1">2.7.11.1</ecNumber>
    </recommendedName>
</protein>
<dbReference type="InterPro" id="IPR000719">
    <property type="entry name" value="Prot_kinase_dom"/>
</dbReference>
<evidence type="ECO:0000256" key="1">
    <source>
        <dbReference type="ARBA" id="ARBA00012513"/>
    </source>
</evidence>
<evidence type="ECO:0000256" key="6">
    <source>
        <dbReference type="ARBA" id="ARBA00022840"/>
    </source>
</evidence>
<dbReference type="SMART" id="SM00220">
    <property type="entry name" value="S_TKc"/>
    <property type="match status" value="1"/>
</dbReference>
<dbReference type="PANTHER" id="PTHR43289">
    <property type="entry name" value="MITOGEN-ACTIVATED PROTEIN KINASE KINASE KINASE 20-RELATED"/>
    <property type="match status" value="1"/>
</dbReference>
<dbReference type="CDD" id="cd14014">
    <property type="entry name" value="STKc_PknB_like"/>
    <property type="match status" value="1"/>
</dbReference>
<dbReference type="GO" id="GO:0016301">
    <property type="term" value="F:kinase activity"/>
    <property type="evidence" value="ECO:0007669"/>
    <property type="project" value="UniProtKB-KW"/>
</dbReference>
<evidence type="ECO:0000256" key="2">
    <source>
        <dbReference type="ARBA" id="ARBA00022527"/>
    </source>
</evidence>
<dbReference type="RefSeq" id="WP_269897068.1">
    <property type="nucleotide sequence ID" value="NZ_JAPZPY010000019.1"/>
</dbReference>
<evidence type="ECO:0000313" key="10">
    <source>
        <dbReference type="EMBL" id="MCZ8382637.1"/>
    </source>
</evidence>
<keyword evidence="3" id="KW-0808">Transferase</keyword>
<sequence length="632" mass="67530">MPLGDGTKIAGYTIQRMLGSGGMGEVYLAQHPRLPRQDALKVLKANISADPDFVERFNREADSVAKLWHPHIVGIHDRGKHRNRLWISMDFVDGTDVGQLMPGRYPNGMPPHEAIKIVKAVAAALDYAHARGLLHRDVKPANILVSDSDHDERRILLGDFGVARDLADDTGGGLTATNMTVGTAAYAAPEQLMSLDIDGRTDQYALGVTAYHLLTGAPPFQHSQPVVVIGLHLNAKPPRLADIRPELAAFDAALARALSKDPENRFATCTEFARALEEALDAPTEATMVGSSVNQVETMVRPATPESAPMPEVVPAAQPADKSRKGLRIALVGAVVLTVAGVVGYFALAPAGPESRGEPFTLAGTLRLPEGVVKTTGLPGGYTCAGSKVYGDTGPNAPVTVEDESGTLLAKGAIQGSDSEREGCSLSFRVNSVPAGAQFYRVRVASHPEMSYTEAEAKAGIEFAVTQPEPESPSTATAAAPPKPPPPPPPPKAPTQTVTVTPGVETASLSRLRAIANEDRPFVAEVLADRWAPQISSKRVGLEAEGTVWDNAQILDEHLQFRQVYPNAKLLWSGDWSTFDSGNFWVTVIGLQSSDYTDVLAWCRDEGFTSDNCIAKMVSTWRPVAGTTKLNP</sequence>
<evidence type="ECO:0000256" key="5">
    <source>
        <dbReference type="ARBA" id="ARBA00022777"/>
    </source>
</evidence>
<dbReference type="Gene3D" id="1.10.510.10">
    <property type="entry name" value="Transferase(Phosphotransferase) domain 1"/>
    <property type="match status" value="1"/>
</dbReference>
<evidence type="ECO:0000256" key="4">
    <source>
        <dbReference type="ARBA" id="ARBA00022741"/>
    </source>
</evidence>
<keyword evidence="8" id="KW-1133">Transmembrane helix</keyword>
<dbReference type="InterPro" id="IPR008271">
    <property type="entry name" value="Ser/Thr_kinase_AS"/>
</dbReference>
<evidence type="ECO:0000259" key="9">
    <source>
        <dbReference type="PROSITE" id="PS50011"/>
    </source>
</evidence>
<dbReference type="Pfam" id="PF00069">
    <property type="entry name" value="Pkinase"/>
    <property type="match status" value="1"/>
</dbReference>
<feature type="compositionally biased region" description="Low complexity" evidence="7">
    <location>
        <begin position="468"/>
        <end position="480"/>
    </location>
</feature>
<dbReference type="PROSITE" id="PS50011">
    <property type="entry name" value="PROTEIN_KINASE_DOM"/>
    <property type="match status" value="1"/>
</dbReference>
<evidence type="ECO:0000313" key="11">
    <source>
        <dbReference type="Proteomes" id="UP001142153"/>
    </source>
</evidence>
<accession>A0ABT4Q1D8</accession>
<keyword evidence="2" id="KW-0723">Serine/threonine-protein kinase</keyword>
<organism evidence="10 11">
    <name type="scientific">Mycobacterium hippophais</name>
    <dbReference type="NCBI Taxonomy" id="3016340"/>
    <lineage>
        <taxon>Bacteria</taxon>
        <taxon>Bacillati</taxon>
        <taxon>Actinomycetota</taxon>
        <taxon>Actinomycetes</taxon>
        <taxon>Mycobacteriales</taxon>
        <taxon>Mycobacteriaceae</taxon>
        <taxon>Mycobacterium</taxon>
    </lineage>
</organism>
<name>A0ABT4Q1D8_9MYCO</name>
<feature type="transmembrane region" description="Helical" evidence="8">
    <location>
        <begin position="329"/>
        <end position="348"/>
    </location>
</feature>
<dbReference type="InterPro" id="IPR011009">
    <property type="entry name" value="Kinase-like_dom_sf"/>
</dbReference>
<evidence type="ECO:0000256" key="8">
    <source>
        <dbReference type="SAM" id="Phobius"/>
    </source>
</evidence>